<accession>A0ABR7QUH3</accession>
<keyword evidence="2" id="KW-1185">Reference proteome</keyword>
<name>A0ABR7QUH3_9GAMM</name>
<dbReference type="Proteomes" id="UP000651208">
    <property type="component" value="Unassembled WGS sequence"/>
</dbReference>
<evidence type="ECO:0000313" key="1">
    <source>
        <dbReference type="EMBL" id="MBC9129862.1"/>
    </source>
</evidence>
<reference evidence="1 2" key="1">
    <citation type="submission" date="2020-06" db="EMBL/GenBank/DDBJ databases">
        <title>Frischella cerana isolated from Apis cerana gut homogenate.</title>
        <authorList>
            <person name="Wolter L.A."/>
            <person name="Suenami S."/>
            <person name="Miyazaki R."/>
        </authorList>
    </citation>
    <scope>NUCLEOTIDE SEQUENCE [LARGE SCALE GENOMIC DNA]</scope>
    <source>
        <strain evidence="1 2">Ac13</strain>
    </source>
</reference>
<dbReference type="EMBL" id="JABURY010000004">
    <property type="protein sequence ID" value="MBC9129862.1"/>
    <property type="molecule type" value="Genomic_DNA"/>
</dbReference>
<comment type="caution">
    <text evidence="1">The sequence shown here is derived from an EMBL/GenBank/DDBJ whole genome shotgun (WGS) entry which is preliminary data.</text>
</comment>
<organism evidence="1 2">
    <name type="scientific">Frischella japonica</name>
    <dbReference type="NCBI Taxonomy" id="2741544"/>
    <lineage>
        <taxon>Bacteria</taxon>
        <taxon>Pseudomonadati</taxon>
        <taxon>Pseudomonadota</taxon>
        <taxon>Gammaproteobacteria</taxon>
        <taxon>Orbales</taxon>
        <taxon>Orbaceae</taxon>
        <taxon>Frischella</taxon>
    </lineage>
</organism>
<proteinExistence type="predicted"/>
<sequence length="212" mass="25915">MIKYFSLYIFLLVICSYTTHSEANSLKKLSISFIEKKSNAQEFSHMKKIYDPMIEKNDKRFIKKEEYLNVNNKIYTNNLNDNEFMKIYDYYGYWKPLNRDIITVSYYEDSEVKIQDDKNNTITLQAIPYINKAKTQFTTFYINYEESKSIIDLYEIKNNHIKHIFHFETEKWIIWDLVWNHNILYIKVTHTIWNEKGFFSTDYKYKKLIIEQ</sequence>
<protein>
    <submittedName>
        <fullName evidence="1">Uncharacterized protein</fullName>
    </submittedName>
</protein>
<gene>
    <name evidence="1" type="ORF">FcAc13_00880</name>
</gene>
<dbReference type="RefSeq" id="WP_187754320.1">
    <property type="nucleotide sequence ID" value="NZ_JABURY010000004.1"/>
</dbReference>
<evidence type="ECO:0000313" key="2">
    <source>
        <dbReference type="Proteomes" id="UP000651208"/>
    </source>
</evidence>